<dbReference type="PROSITE" id="PS51257">
    <property type="entry name" value="PROKAR_LIPOPROTEIN"/>
    <property type="match status" value="1"/>
</dbReference>
<dbReference type="STRING" id="477690.SAMN05216474_0826"/>
<dbReference type="EMBL" id="FPAS01000001">
    <property type="protein sequence ID" value="SFT48546.1"/>
    <property type="molecule type" value="Genomic_DNA"/>
</dbReference>
<organism evidence="2 3">
    <name type="scientific">Lishizhenia tianjinensis</name>
    <dbReference type="NCBI Taxonomy" id="477690"/>
    <lineage>
        <taxon>Bacteria</taxon>
        <taxon>Pseudomonadati</taxon>
        <taxon>Bacteroidota</taxon>
        <taxon>Flavobacteriia</taxon>
        <taxon>Flavobacteriales</taxon>
        <taxon>Crocinitomicaceae</taxon>
        <taxon>Lishizhenia</taxon>
    </lineage>
</organism>
<evidence type="ECO:0008006" key="4">
    <source>
        <dbReference type="Google" id="ProtNLM"/>
    </source>
</evidence>
<dbReference type="RefSeq" id="WP_090246626.1">
    <property type="nucleotide sequence ID" value="NZ_FPAS01000001.1"/>
</dbReference>
<feature type="chain" id="PRO_5014667236" description="DUF3124 domain-containing protein" evidence="1">
    <location>
        <begin position="26"/>
        <end position="170"/>
    </location>
</feature>
<evidence type="ECO:0000313" key="3">
    <source>
        <dbReference type="Proteomes" id="UP000236454"/>
    </source>
</evidence>
<feature type="signal peptide" evidence="1">
    <location>
        <begin position="1"/>
        <end position="25"/>
    </location>
</feature>
<keyword evidence="1" id="KW-0732">Signal</keyword>
<dbReference type="OrthoDB" id="283474at2"/>
<dbReference type="Pfam" id="PF11322">
    <property type="entry name" value="DUF3124"/>
    <property type="match status" value="1"/>
</dbReference>
<dbReference type="AlphaFoldDB" id="A0A1I6YDD3"/>
<evidence type="ECO:0000313" key="2">
    <source>
        <dbReference type="EMBL" id="SFT48546.1"/>
    </source>
</evidence>
<proteinExistence type="predicted"/>
<gene>
    <name evidence="2" type="ORF">SAMN05216474_0826</name>
</gene>
<sequence>MQTKLFYLLLLPCISLLGCSSQTNIKEPKNIQFEQKKVDLILNDSLLLKGSTHLSVYSSIYSQTEHRTHNLTATVSMRNVNLEDSLYITKAIYHDTKGNPVRTYFNYPVGMGPLETLEIIINEADQEGGTGGNFIFEWYTPANKPHFEAVMISTSGQQGISFRTEGINLK</sequence>
<evidence type="ECO:0000256" key="1">
    <source>
        <dbReference type="SAM" id="SignalP"/>
    </source>
</evidence>
<accession>A0A1I6YDD3</accession>
<name>A0A1I6YDD3_9FLAO</name>
<dbReference type="InterPro" id="IPR021471">
    <property type="entry name" value="DUF3124"/>
</dbReference>
<reference evidence="2 3" key="1">
    <citation type="submission" date="2016-10" db="EMBL/GenBank/DDBJ databases">
        <authorList>
            <person name="de Groot N.N."/>
        </authorList>
    </citation>
    <scope>NUCLEOTIDE SEQUENCE [LARGE SCALE GENOMIC DNA]</scope>
    <source>
        <strain evidence="2 3">CGMCC 1.7005</strain>
    </source>
</reference>
<protein>
    <recommendedName>
        <fullName evidence="4">DUF3124 domain-containing protein</fullName>
    </recommendedName>
</protein>
<keyword evidence="3" id="KW-1185">Reference proteome</keyword>
<dbReference type="Proteomes" id="UP000236454">
    <property type="component" value="Unassembled WGS sequence"/>
</dbReference>